<accession>A0A1X7BVD5</accession>
<dbReference type="GO" id="GO:0003866">
    <property type="term" value="F:3-phosphoshikimate 1-carboxyvinyltransferase activity"/>
    <property type="evidence" value="ECO:0007669"/>
    <property type="project" value="UniProtKB-UniRule"/>
</dbReference>
<keyword evidence="6 8" id="KW-0057">Aromatic amino acid biosynthesis</keyword>
<gene>
    <name evidence="8 10" type="primary">aroA</name>
    <name evidence="10" type="ORF">ROA7745_03479</name>
</gene>
<sequence>MTARPDGRRLVVALSGGQKNTLKGAPMSGHGTPIPMTSAKCGPLKGTADVPGDKSISHRSLILGAMAIGETRITGLLEGEDVLDTAKAMRAFGAEVIDHGGGEYSVYGVGTGGFAEPDQVIDCGNSGTGVRLIMGAMATSPITVTFTGDASLNSRPMARVTDPLALFGTQSVGRSGGRLPMTITGAHDPVPVHYTVPVPSAQVKSAVLLAGLNAPGQTIVVEKEATRDHTERMLAGFGADITSEETDEGRVITLTGQPELTPQTIVVPRDPSSAAFPVCAAIITPGSDVLVPGIGLNPTRAGLFTTLRDMRADLTYENERTEGGEPVADLRARFSPDLQGIEVPPERAASMIDEYPVLSVVASFAQGDTVMRGVKELRVKESDRIDAMATGLRANGVTVEDGPDWWTVTGMGHGNVPGGATCASHLDHRIAMSFMVLGMASEKPVSVDDGGPIATSFPIFEPLMASLGAQIRRDNH</sequence>
<dbReference type="UniPathway" id="UPA00053">
    <property type="reaction ID" value="UER00089"/>
</dbReference>
<dbReference type="InterPro" id="IPR006264">
    <property type="entry name" value="EPSP_synthase"/>
</dbReference>
<dbReference type="EMBL" id="FWXB01000015">
    <property type="protein sequence ID" value="SMC13622.1"/>
    <property type="molecule type" value="Genomic_DNA"/>
</dbReference>
<dbReference type="EC" id="2.5.1.19" evidence="8"/>
<evidence type="ECO:0000256" key="3">
    <source>
        <dbReference type="ARBA" id="ARBA00022490"/>
    </source>
</evidence>
<evidence type="ECO:0000256" key="5">
    <source>
        <dbReference type="ARBA" id="ARBA00022679"/>
    </source>
</evidence>
<name>A0A1X7BVD5_9RHOB</name>
<dbReference type="GO" id="GO:0005737">
    <property type="term" value="C:cytoplasm"/>
    <property type="evidence" value="ECO:0007669"/>
    <property type="project" value="UniProtKB-SubCell"/>
</dbReference>
<dbReference type="InterPro" id="IPR036968">
    <property type="entry name" value="Enolpyruvate_Tfrase_sf"/>
</dbReference>
<dbReference type="HAMAP" id="MF_00210">
    <property type="entry name" value="EPSP_synth"/>
    <property type="match status" value="1"/>
</dbReference>
<evidence type="ECO:0000313" key="11">
    <source>
        <dbReference type="Proteomes" id="UP000193224"/>
    </source>
</evidence>
<evidence type="ECO:0000256" key="4">
    <source>
        <dbReference type="ARBA" id="ARBA00022605"/>
    </source>
</evidence>
<dbReference type="InterPro" id="IPR013792">
    <property type="entry name" value="RNA3'P_cycl/enolpyr_Trfase_a/b"/>
</dbReference>
<evidence type="ECO:0000313" key="10">
    <source>
        <dbReference type="EMBL" id="SMC13622.1"/>
    </source>
</evidence>
<feature type="binding site" evidence="8">
    <location>
        <position position="202"/>
    </location>
    <ligand>
        <name>3-phosphoshikimate</name>
        <dbReference type="ChEBI" id="CHEBI:145989"/>
    </ligand>
</feature>
<dbReference type="Gene3D" id="3.65.10.10">
    <property type="entry name" value="Enolpyruvate transferase domain"/>
    <property type="match status" value="2"/>
</dbReference>
<keyword evidence="3 8" id="KW-0963">Cytoplasm</keyword>
<dbReference type="PANTHER" id="PTHR21090:SF5">
    <property type="entry name" value="PENTAFUNCTIONAL AROM POLYPEPTIDE"/>
    <property type="match status" value="1"/>
</dbReference>
<evidence type="ECO:0000259" key="9">
    <source>
        <dbReference type="Pfam" id="PF00275"/>
    </source>
</evidence>
<feature type="binding site" evidence="8">
    <location>
        <position position="54"/>
    </location>
    <ligand>
        <name>phosphoenolpyruvate</name>
        <dbReference type="ChEBI" id="CHEBI:58702"/>
    </ligand>
</feature>
<feature type="binding site" evidence="8">
    <location>
        <position position="54"/>
    </location>
    <ligand>
        <name>3-phosphoshikimate</name>
        <dbReference type="ChEBI" id="CHEBI:145989"/>
    </ligand>
</feature>
<evidence type="ECO:0000256" key="8">
    <source>
        <dbReference type="HAMAP-Rule" id="MF_00210"/>
    </source>
</evidence>
<feature type="binding site" evidence="8">
    <location>
        <position position="155"/>
    </location>
    <ligand>
        <name>phosphoenolpyruvate</name>
        <dbReference type="ChEBI" id="CHEBI:58702"/>
    </ligand>
</feature>
<keyword evidence="4 8" id="KW-0028">Amino-acid biosynthesis</keyword>
<dbReference type="GO" id="GO:0009423">
    <property type="term" value="P:chorismate biosynthetic process"/>
    <property type="evidence" value="ECO:0007669"/>
    <property type="project" value="UniProtKB-UniRule"/>
</dbReference>
<dbReference type="InterPro" id="IPR001986">
    <property type="entry name" value="Enolpyruvate_Tfrase_dom"/>
</dbReference>
<comment type="pathway">
    <text evidence="1 8">Metabolic intermediate biosynthesis; chorismate biosynthesis; chorismate from D-erythrose 4-phosphate and phosphoenolpyruvate: step 6/7.</text>
</comment>
<dbReference type="NCBIfam" id="TIGR01356">
    <property type="entry name" value="aroA"/>
    <property type="match status" value="1"/>
</dbReference>
<dbReference type="PROSITE" id="PS00104">
    <property type="entry name" value="EPSP_SYNTHASE_1"/>
    <property type="match status" value="1"/>
</dbReference>
<proteinExistence type="inferred from homology"/>
<dbReference type="GO" id="GO:0009073">
    <property type="term" value="P:aromatic amino acid family biosynthetic process"/>
    <property type="evidence" value="ECO:0007669"/>
    <property type="project" value="UniProtKB-KW"/>
</dbReference>
<evidence type="ECO:0000256" key="2">
    <source>
        <dbReference type="ARBA" id="ARBA00009948"/>
    </source>
</evidence>
<dbReference type="FunFam" id="3.65.10.10:FF:000005">
    <property type="entry name" value="3-phosphoshikimate 1-carboxyvinyltransferase"/>
    <property type="match status" value="1"/>
</dbReference>
<keyword evidence="5 8" id="KW-0808">Transferase</keyword>
<dbReference type="GO" id="GO:0008652">
    <property type="term" value="P:amino acid biosynthetic process"/>
    <property type="evidence" value="ECO:0007669"/>
    <property type="project" value="UniProtKB-KW"/>
</dbReference>
<evidence type="ECO:0000256" key="7">
    <source>
        <dbReference type="ARBA" id="ARBA00044633"/>
    </source>
</evidence>
<dbReference type="CDD" id="cd01556">
    <property type="entry name" value="EPSP_synthase"/>
    <property type="match status" value="1"/>
</dbReference>
<feature type="binding site" evidence="8">
    <location>
        <position position="127"/>
    </location>
    <ligand>
        <name>phosphoenolpyruvate</name>
        <dbReference type="ChEBI" id="CHEBI:58702"/>
    </ligand>
</feature>
<organism evidence="10 11">
    <name type="scientific">Roseovarius aestuarii</name>
    <dbReference type="NCBI Taxonomy" id="475083"/>
    <lineage>
        <taxon>Bacteria</taxon>
        <taxon>Pseudomonadati</taxon>
        <taxon>Pseudomonadota</taxon>
        <taxon>Alphaproteobacteria</taxon>
        <taxon>Rhodobacterales</taxon>
        <taxon>Roseobacteraceae</taxon>
        <taxon>Roseovarius</taxon>
    </lineage>
</organism>
<reference evidence="10 11" key="1">
    <citation type="submission" date="2017-03" db="EMBL/GenBank/DDBJ databases">
        <authorList>
            <person name="Afonso C.L."/>
            <person name="Miller P.J."/>
            <person name="Scott M.A."/>
            <person name="Spackman E."/>
            <person name="Goraichik I."/>
            <person name="Dimitrov K.M."/>
            <person name="Suarez D.L."/>
            <person name="Swayne D.E."/>
        </authorList>
    </citation>
    <scope>NUCLEOTIDE SEQUENCE [LARGE SCALE GENOMIC DNA]</scope>
    <source>
        <strain evidence="10 11">CECT 7745</strain>
    </source>
</reference>
<comment type="caution">
    <text evidence="8">Lacks conserved residue(s) required for the propagation of feature annotation.</text>
</comment>
<dbReference type="PIRSF" id="PIRSF000505">
    <property type="entry name" value="EPSPS"/>
    <property type="match status" value="1"/>
</dbReference>
<feature type="binding site" evidence="8">
    <location>
        <position position="59"/>
    </location>
    <ligand>
        <name>3-phosphoshikimate</name>
        <dbReference type="ChEBI" id="CHEBI:145989"/>
    </ligand>
</feature>
<feature type="binding site" evidence="8">
    <location>
        <position position="429"/>
    </location>
    <ligand>
        <name>phosphoenolpyruvate</name>
        <dbReference type="ChEBI" id="CHEBI:58702"/>
    </ligand>
</feature>
<feature type="binding site" evidence="8">
    <location>
        <position position="55"/>
    </location>
    <ligand>
        <name>3-phosphoshikimate</name>
        <dbReference type="ChEBI" id="CHEBI:145989"/>
    </ligand>
</feature>
<feature type="binding site" evidence="8">
    <location>
        <position position="353"/>
    </location>
    <ligand>
        <name>3-phosphoshikimate</name>
        <dbReference type="ChEBI" id="CHEBI:145989"/>
    </ligand>
</feature>
<comment type="similarity">
    <text evidence="2 8">Belongs to the EPSP synthase family.</text>
</comment>
<feature type="binding site" evidence="8">
    <location>
        <position position="380"/>
    </location>
    <ligand>
        <name>3-phosphoshikimate</name>
        <dbReference type="ChEBI" id="CHEBI:145989"/>
    </ligand>
</feature>
<dbReference type="InterPro" id="IPR023193">
    <property type="entry name" value="EPSP_synthase_CS"/>
</dbReference>
<comment type="subcellular location">
    <subcellularLocation>
        <location evidence="8">Cytoplasm</location>
    </subcellularLocation>
</comment>
<evidence type="ECO:0000256" key="1">
    <source>
        <dbReference type="ARBA" id="ARBA00004811"/>
    </source>
</evidence>
<dbReference type="PROSITE" id="PS00885">
    <property type="entry name" value="EPSP_SYNTHASE_2"/>
    <property type="match status" value="1"/>
</dbReference>
<feature type="active site" description="Proton acceptor" evidence="8">
    <location>
        <position position="353"/>
    </location>
</feature>
<dbReference type="AlphaFoldDB" id="A0A1X7BVD5"/>
<feature type="binding site" evidence="8">
    <location>
        <position position="384"/>
    </location>
    <ligand>
        <name>phosphoenolpyruvate</name>
        <dbReference type="ChEBI" id="CHEBI:58702"/>
    </ligand>
</feature>
<keyword evidence="11" id="KW-1185">Reference proteome</keyword>
<feature type="binding site" evidence="8">
    <location>
        <position position="202"/>
    </location>
    <ligand>
        <name>phosphoenolpyruvate</name>
        <dbReference type="ChEBI" id="CHEBI:58702"/>
    </ligand>
</feature>
<feature type="binding site" evidence="8">
    <location>
        <position position="200"/>
    </location>
    <ligand>
        <name>3-phosphoshikimate</name>
        <dbReference type="ChEBI" id="CHEBI:145989"/>
    </ligand>
</feature>
<comment type="subunit">
    <text evidence="8">Monomer.</text>
</comment>
<dbReference type="Pfam" id="PF00275">
    <property type="entry name" value="EPSP_synthase"/>
    <property type="match status" value="1"/>
</dbReference>
<comment type="catalytic activity">
    <reaction evidence="7">
        <text>3-phosphoshikimate + phosphoenolpyruvate = 5-O-(1-carboxyvinyl)-3-phosphoshikimate + phosphate</text>
        <dbReference type="Rhea" id="RHEA:21256"/>
        <dbReference type="ChEBI" id="CHEBI:43474"/>
        <dbReference type="ChEBI" id="CHEBI:57701"/>
        <dbReference type="ChEBI" id="CHEBI:58702"/>
        <dbReference type="ChEBI" id="CHEBI:145989"/>
        <dbReference type="EC" id="2.5.1.19"/>
    </reaction>
    <physiologicalReaction direction="left-to-right" evidence="7">
        <dbReference type="Rhea" id="RHEA:21257"/>
    </physiologicalReaction>
</comment>
<evidence type="ECO:0000256" key="6">
    <source>
        <dbReference type="ARBA" id="ARBA00023141"/>
    </source>
</evidence>
<dbReference type="PANTHER" id="PTHR21090">
    <property type="entry name" value="AROM/DEHYDROQUINATE SYNTHASE"/>
    <property type="match status" value="1"/>
</dbReference>
<comment type="function">
    <text evidence="8">Catalyzes the transfer of the enolpyruvyl moiety of phosphoenolpyruvate (PEP) to the 5-hydroxyl of shikimate-3-phosphate (S3P) to produce enolpyruvyl shikimate-3-phosphate and inorganic phosphate.</text>
</comment>
<dbReference type="SUPFAM" id="SSF55205">
    <property type="entry name" value="EPT/RTPC-like"/>
    <property type="match status" value="1"/>
</dbReference>
<protein>
    <recommendedName>
        <fullName evidence="8">3-phosphoshikimate 1-carboxyvinyltransferase</fullName>
        <ecNumber evidence="8">2.5.1.19</ecNumber>
    </recommendedName>
    <alternativeName>
        <fullName evidence="8">5-enolpyruvylshikimate-3-phosphate synthase</fullName>
        <shortName evidence="8">EPSP synthase</shortName>
        <shortName evidence="8">EPSPS</shortName>
    </alternativeName>
</protein>
<feature type="domain" description="Enolpyruvate transferase" evidence="9">
    <location>
        <begin position="42"/>
        <end position="462"/>
    </location>
</feature>
<dbReference type="Proteomes" id="UP000193224">
    <property type="component" value="Unassembled WGS sequence"/>
</dbReference>